<reference evidence="2 3" key="1">
    <citation type="submission" date="2024-01" db="EMBL/GenBank/DDBJ databases">
        <authorList>
            <person name="Allen C."/>
            <person name="Tagirdzhanova G."/>
        </authorList>
    </citation>
    <scope>NUCLEOTIDE SEQUENCE [LARGE SCALE GENOMIC DNA]</scope>
    <source>
        <strain evidence="2 3">CBS 573.63</strain>
    </source>
</reference>
<feature type="region of interest" description="Disordered" evidence="1">
    <location>
        <begin position="242"/>
        <end position="267"/>
    </location>
</feature>
<protein>
    <submittedName>
        <fullName evidence="2">Uncharacterized protein</fullName>
    </submittedName>
</protein>
<evidence type="ECO:0000313" key="3">
    <source>
        <dbReference type="Proteomes" id="UP001642501"/>
    </source>
</evidence>
<dbReference type="EMBL" id="CAWUOM010000018">
    <property type="protein sequence ID" value="CAK7265655.1"/>
    <property type="molecule type" value="Genomic_DNA"/>
</dbReference>
<feature type="compositionally biased region" description="Basic residues" evidence="1">
    <location>
        <begin position="292"/>
        <end position="301"/>
    </location>
</feature>
<feature type="region of interest" description="Disordered" evidence="1">
    <location>
        <begin position="1"/>
        <end position="159"/>
    </location>
</feature>
<evidence type="ECO:0000256" key="1">
    <source>
        <dbReference type="SAM" id="MobiDB-lite"/>
    </source>
</evidence>
<feature type="region of interest" description="Disordered" evidence="1">
    <location>
        <begin position="292"/>
        <end position="318"/>
    </location>
</feature>
<name>A0ABP0DBR0_9PEZI</name>
<gene>
    <name evidence="2" type="ORF">SEPCBS57363_001693</name>
</gene>
<feature type="compositionally biased region" description="Basic and acidic residues" evidence="1">
    <location>
        <begin position="65"/>
        <end position="80"/>
    </location>
</feature>
<dbReference type="Proteomes" id="UP001642501">
    <property type="component" value="Unassembled WGS sequence"/>
</dbReference>
<comment type="caution">
    <text evidence="2">The sequence shown here is derived from an EMBL/GenBank/DDBJ whole genome shotgun (WGS) entry which is preliminary data.</text>
</comment>
<evidence type="ECO:0000313" key="2">
    <source>
        <dbReference type="EMBL" id="CAK7265655.1"/>
    </source>
</evidence>
<feature type="compositionally biased region" description="Polar residues" evidence="1">
    <location>
        <begin position="303"/>
        <end position="314"/>
    </location>
</feature>
<keyword evidence="3" id="KW-1185">Reference proteome</keyword>
<feature type="compositionally biased region" description="Polar residues" evidence="1">
    <location>
        <begin position="248"/>
        <end position="267"/>
    </location>
</feature>
<organism evidence="2 3">
    <name type="scientific">Sporothrix epigloea</name>
    <dbReference type="NCBI Taxonomy" id="1892477"/>
    <lineage>
        <taxon>Eukaryota</taxon>
        <taxon>Fungi</taxon>
        <taxon>Dikarya</taxon>
        <taxon>Ascomycota</taxon>
        <taxon>Pezizomycotina</taxon>
        <taxon>Sordariomycetes</taxon>
        <taxon>Sordariomycetidae</taxon>
        <taxon>Ophiostomatales</taxon>
        <taxon>Ophiostomataceae</taxon>
        <taxon>Sporothrix</taxon>
    </lineage>
</organism>
<sequence length="411" mass="44161">MKRSRRSFRRRMRFSSLESLSAKSRTSRRPQISAPTDFRHLESSSFSFPVVTIKPPPAPVQRGPVHHDIDDASGDNEKSGDNTITASLRVHTRNGSRGEDACESPTMSSRHPRRLAVAGDNPTGHVSSDCPESRQKSQAESARPLDNPEFSRLRSHSSPVDVGRVASLKVEMEKLHAEIDSAAEGQVPFTTKSRPSTAYQMFTNKDMPQPWMLFPSTFHEAPTVLAIPAMAPSFAERLCTERPRTAPPRSSTYRARQRSASFGPTTATSVSPVSMTFAASIAAAAAKVARTKRPASARKHVSNNDTASSTNVSVAPTLPLMHHPPLRKKKTFHHAAPRLSLAGDGSQEMMARSTGDIGHAHGLNFDSVTSTPALTSAATMASLTTPLATPTISSEANASLAAVILKTGASV</sequence>
<accession>A0ABP0DBR0</accession>
<feature type="compositionally biased region" description="Basic residues" evidence="1">
    <location>
        <begin position="1"/>
        <end position="13"/>
    </location>
</feature>
<proteinExistence type="predicted"/>